<keyword evidence="1" id="KW-0040">ANK repeat</keyword>
<gene>
    <name evidence="3" type="ORF">P3X46_034109</name>
</gene>
<dbReference type="PANTHER" id="PTHR24128">
    <property type="entry name" value="HOMEOBOX PROTEIN WARIAI"/>
    <property type="match status" value="1"/>
</dbReference>
<sequence length="414" mass="46799">MDQRLTEAAQIQDIGERLRQAARAGDIDALYALIREDARVLERVDEVPFVDTPLHIAASAGHIQFAMEIVNLKASFTRKLNPDGFSPMHLALQNEDMVMVMWLIDVDGSLVRVKGKGGFTPLHHAAENGNLSILRECFTGCPESIKDVTFQGDTALHIAVKKHQKDAFEFLLMEWLRSSSFEDADFWEVELLNWKNKEGKTVLHIAASEDRWEDRHQVLKMLLGCHARTDIKDLAGLTAMEILKGQVGLTEKQIWNMQVAGARLSFPLILLHILYKRVISSLILLYKSVISPRHSVRQEARTSRLKSRSWVWKLFRRRKWKSSERRNTELLVDTLILTAMYQASLSPPGGLWQGTADINLPIRVSNSSTSVATSPHFTGTSVMSRTNLLTFCIAFTGLFTLNSLANNFKSYARL</sequence>
<dbReference type="SMART" id="SM00248">
    <property type="entry name" value="ANK"/>
    <property type="match status" value="5"/>
</dbReference>
<dbReference type="InterPro" id="IPR002110">
    <property type="entry name" value="Ankyrin_rpt"/>
</dbReference>
<dbReference type="SUPFAM" id="SSF48403">
    <property type="entry name" value="Ankyrin repeat"/>
    <property type="match status" value="1"/>
</dbReference>
<organism evidence="3 4">
    <name type="scientific">Hevea brasiliensis</name>
    <name type="common">Para rubber tree</name>
    <name type="synonym">Siphonia brasiliensis</name>
    <dbReference type="NCBI Taxonomy" id="3981"/>
    <lineage>
        <taxon>Eukaryota</taxon>
        <taxon>Viridiplantae</taxon>
        <taxon>Streptophyta</taxon>
        <taxon>Embryophyta</taxon>
        <taxon>Tracheophyta</taxon>
        <taxon>Spermatophyta</taxon>
        <taxon>Magnoliopsida</taxon>
        <taxon>eudicotyledons</taxon>
        <taxon>Gunneridae</taxon>
        <taxon>Pentapetalae</taxon>
        <taxon>rosids</taxon>
        <taxon>fabids</taxon>
        <taxon>Malpighiales</taxon>
        <taxon>Euphorbiaceae</taxon>
        <taxon>Crotonoideae</taxon>
        <taxon>Micrandreae</taxon>
        <taxon>Hevea</taxon>
    </lineage>
</organism>
<dbReference type="Proteomes" id="UP001174677">
    <property type="component" value="Unassembled WGS sequence"/>
</dbReference>
<dbReference type="Pfam" id="PF00023">
    <property type="entry name" value="Ank"/>
    <property type="match status" value="1"/>
</dbReference>
<accession>A0ABQ9KA54</accession>
<comment type="caution">
    <text evidence="3">The sequence shown here is derived from an EMBL/GenBank/DDBJ whole genome shotgun (WGS) entry which is preliminary data.</text>
</comment>
<keyword evidence="4" id="KW-1185">Reference proteome</keyword>
<protein>
    <recommendedName>
        <fullName evidence="2">PGG domain-containing protein</fullName>
    </recommendedName>
</protein>
<name>A0ABQ9KA54_HEVBR</name>
<dbReference type="EMBL" id="JARPOI010000253">
    <property type="protein sequence ID" value="KAJ9129118.1"/>
    <property type="molecule type" value="Genomic_DNA"/>
</dbReference>
<evidence type="ECO:0000256" key="1">
    <source>
        <dbReference type="PROSITE-ProRule" id="PRU00023"/>
    </source>
</evidence>
<evidence type="ECO:0000259" key="2">
    <source>
        <dbReference type="Pfam" id="PF13962"/>
    </source>
</evidence>
<dbReference type="Gene3D" id="1.25.40.20">
    <property type="entry name" value="Ankyrin repeat-containing domain"/>
    <property type="match status" value="1"/>
</dbReference>
<evidence type="ECO:0000313" key="4">
    <source>
        <dbReference type="Proteomes" id="UP001174677"/>
    </source>
</evidence>
<dbReference type="Pfam" id="PF12796">
    <property type="entry name" value="Ank_2"/>
    <property type="match status" value="1"/>
</dbReference>
<proteinExistence type="predicted"/>
<feature type="repeat" description="ANK" evidence="1">
    <location>
        <begin position="198"/>
        <end position="234"/>
    </location>
</feature>
<reference evidence="3 4" key="1">
    <citation type="journal article" date="2023" name="Plant Biotechnol. J.">
        <title>Chromosome-level wild Hevea brasiliensis genome provides new tools for genomic-assisted breeding and valuable loci to elevate rubber yield.</title>
        <authorList>
            <person name="Cheng H."/>
            <person name="Song X."/>
            <person name="Hu Y."/>
            <person name="Wu T."/>
            <person name="Yang Q."/>
            <person name="An Z."/>
            <person name="Feng S."/>
            <person name="Deng Z."/>
            <person name="Wu W."/>
            <person name="Zeng X."/>
            <person name="Tu M."/>
            <person name="Wang X."/>
            <person name="Huang H."/>
        </authorList>
    </citation>
    <scope>NUCLEOTIDE SEQUENCE [LARGE SCALE GENOMIC DNA]</scope>
    <source>
        <strain evidence="3">MT/VB/25A 57/8</strain>
    </source>
</reference>
<dbReference type="PROSITE" id="PS50088">
    <property type="entry name" value="ANK_REPEAT"/>
    <property type="match status" value="1"/>
</dbReference>
<dbReference type="InterPro" id="IPR036770">
    <property type="entry name" value="Ankyrin_rpt-contain_sf"/>
</dbReference>
<dbReference type="Pfam" id="PF13962">
    <property type="entry name" value="PGG"/>
    <property type="match status" value="1"/>
</dbReference>
<dbReference type="InterPro" id="IPR026961">
    <property type="entry name" value="PGG_dom"/>
</dbReference>
<evidence type="ECO:0000313" key="3">
    <source>
        <dbReference type="EMBL" id="KAJ9129118.1"/>
    </source>
</evidence>
<dbReference type="PANTHER" id="PTHR24128:SF87">
    <property type="entry name" value="ANKYRIN REPEAT FAMILY PROTEIN"/>
    <property type="match status" value="1"/>
</dbReference>
<feature type="domain" description="PGG" evidence="2">
    <location>
        <begin position="323"/>
        <end position="363"/>
    </location>
</feature>